<feature type="non-terminal residue" evidence="1">
    <location>
        <position position="62"/>
    </location>
</feature>
<comment type="caution">
    <text evidence="1">The sequence shown here is derived from an EMBL/GenBank/DDBJ whole genome shotgun (WGS) entry which is preliminary data.</text>
</comment>
<evidence type="ECO:0000313" key="2">
    <source>
        <dbReference type="Proteomes" id="UP001206925"/>
    </source>
</evidence>
<dbReference type="EMBL" id="JAMZMK010005755">
    <property type="protein sequence ID" value="KAI7752110.1"/>
    <property type="molecule type" value="Genomic_DNA"/>
</dbReference>
<dbReference type="Proteomes" id="UP001206925">
    <property type="component" value="Unassembled WGS sequence"/>
</dbReference>
<sequence>VVFWKLITPKMLGMVMDDWPCKSDLKQEMRVMAVACASRKGSQEMSVRLRLIVERYRRQNDS</sequence>
<proteinExistence type="predicted"/>
<accession>A0AAD5GR67</accession>
<organism evidence="1 2">
    <name type="scientific">Ambrosia artemisiifolia</name>
    <name type="common">Common ragweed</name>
    <dbReference type="NCBI Taxonomy" id="4212"/>
    <lineage>
        <taxon>Eukaryota</taxon>
        <taxon>Viridiplantae</taxon>
        <taxon>Streptophyta</taxon>
        <taxon>Embryophyta</taxon>
        <taxon>Tracheophyta</taxon>
        <taxon>Spermatophyta</taxon>
        <taxon>Magnoliopsida</taxon>
        <taxon>eudicotyledons</taxon>
        <taxon>Gunneridae</taxon>
        <taxon>Pentapetalae</taxon>
        <taxon>asterids</taxon>
        <taxon>campanulids</taxon>
        <taxon>Asterales</taxon>
        <taxon>Asteraceae</taxon>
        <taxon>Asteroideae</taxon>
        <taxon>Heliantheae alliance</taxon>
        <taxon>Heliantheae</taxon>
        <taxon>Ambrosia</taxon>
    </lineage>
</organism>
<dbReference type="AlphaFoldDB" id="A0AAD5GR67"/>
<gene>
    <name evidence="1" type="ORF">M8C21_007084</name>
</gene>
<reference evidence="1" key="1">
    <citation type="submission" date="2022-06" db="EMBL/GenBank/DDBJ databases">
        <title>Uncovering the hologenomic basis of an extraordinary plant invasion.</title>
        <authorList>
            <person name="Bieker V.C."/>
            <person name="Martin M.D."/>
            <person name="Gilbert T."/>
            <person name="Hodgins K."/>
            <person name="Battlay P."/>
            <person name="Petersen B."/>
            <person name="Wilson J."/>
        </authorList>
    </citation>
    <scope>NUCLEOTIDE SEQUENCE</scope>
    <source>
        <strain evidence="1">AA19_3_7</strain>
        <tissue evidence="1">Leaf</tissue>
    </source>
</reference>
<evidence type="ECO:0000313" key="1">
    <source>
        <dbReference type="EMBL" id="KAI7752110.1"/>
    </source>
</evidence>
<name>A0AAD5GR67_AMBAR</name>
<feature type="non-terminal residue" evidence="1">
    <location>
        <position position="1"/>
    </location>
</feature>
<protein>
    <submittedName>
        <fullName evidence="1">Uncharacterized protein</fullName>
    </submittedName>
</protein>
<keyword evidence="2" id="KW-1185">Reference proteome</keyword>